<evidence type="ECO:0000259" key="11">
    <source>
        <dbReference type="PROSITE" id="PS51322"/>
    </source>
</evidence>
<feature type="domain" description="UEV" evidence="11">
    <location>
        <begin position="1"/>
        <end position="86"/>
    </location>
</feature>
<organism evidence="12">
    <name type="scientific">Palpitomonas bilix</name>
    <dbReference type="NCBI Taxonomy" id="652834"/>
    <lineage>
        <taxon>Eukaryota</taxon>
        <taxon>Eukaryota incertae sedis</taxon>
    </lineage>
</organism>
<dbReference type="GO" id="GO:0015031">
    <property type="term" value="P:protein transport"/>
    <property type="evidence" value="ECO:0007669"/>
    <property type="project" value="UniProtKB-UniRule"/>
</dbReference>
<dbReference type="InterPro" id="IPR052070">
    <property type="entry name" value="ESCRT-I_UEV_domain"/>
</dbReference>
<dbReference type="PANTHER" id="PTHR23306">
    <property type="entry name" value="TUMOR SUSCEPTIBILITY GENE 101 PROTEIN-RELATED"/>
    <property type="match status" value="1"/>
</dbReference>
<evidence type="ECO:0000256" key="1">
    <source>
        <dbReference type="ARBA" id="ARBA00004177"/>
    </source>
</evidence>
<sequence length="320" mass="36201">MVYNGTQYNVPIVYWITDYFPQYPPVVLVQPTPNMAIKPRHPHVGSDGTVYHPYITNWRPPASRLTDLTKQLSTVFGKDPPVFARPSGAAGPQPAHPPSAATSASHPRPSAYPPQQPHQQYDFQQAGKGSGYPTGQPGQYGGQQVSSVPTEEQRLENLRQTVTAKVTSLLQAKLRNFEREIADAKAVRLTQIKEEEDLKHAIAEMESSKAQKEESLEMFRKREKELEDWLRENEHMEEMGPDELLRPTLALPQQLERVTAEDVVIDETLYVLDKGLENGRVPLERLMSEVKKLARRQFKARALRGKLMEKLKAAGVDVRY</sequence>
<evidence type="ECO:0000256" key="3">
    <source>
        <dbReference type="ARBA" id="ARBA00022448"/>
    </source>
</evidence>
<evidence type="ECO:0008006" key="13">
    <source>
        <dbReference type="Google" id="ProtNLM"/>
    </source>
</evidence>
<dbReference type="Gene3D" id="3.10.110.10">
    <property type="entry name" value="Ubiquitin Conjugating Enzyme"/>
    <property type="match status" value="1"/>
</dbReference>
<evidence type="ECO:0000256" key="4">
    <source>
        <dbReference type="ARBA" id="ARBA00022753"/>
    </source>
</evidence>
<dbReference type="Pfam" id="PF09454">
    <property type="entry name" value="Vps23_core"/>
    <property type="match status" value="1"/>
</dbReference>
<dbReference type="InterPro" id="IPR008883">
    <property type="entry name" value="UEV_N"/>
</dbReference>
<dbReference type="InterPro" id="IPR016135">
    <property type="entry name" value="UBQ-conjugating_enzyme/RWD"/>
</dbReference>
<dbReference type="GO" id="GO:0000813">
    <property type="term" value="C:ESCRT I complex"/>
    <property type="evidence" value="ECO:0007669"/>
    <property type="project" value="TreeGrafter"/>
</dbReference>
<evidence type="ECO:0000256" key="5">
    <source>
        <dbReference type="ARBA" id="ARBA00022927"/>
    </source>
</evidence>
<feature type="region of interest" description="Disordered" evidence="9">
    <location>
        <begin position="77"/>
        <end position="154"/>
    </location>
</feature>
<evidence type="ECO:0000256" key="6">
    <source>
        <dbReference type="ARBA" id="ARBA00023054"/>
    </source>
</evidence>
<dbReference type="Gene3D" id="6.10.140.820">
    <property type="match status" value="1"/>
</dbReference>
<dbReference type="GO" id="GO:0043130">
    <property type="term" value="F:ubiquitin binding"/>
    <property type="evidence" value="ECO:0007669"/>
    <property type="project" value="TreeGrafter"/>
</dbReference>
<evidence type="ECO:0000259" key="10">
    <source>
        <dbReference type="PROSITE" id="PS51312"/>
    </source>
</evidence>
<comment type="similarity">
    <text evidence="2">Belongs to the ubiquitin-conjugating enzyme family. UEV subfamily.</text>
</comment>
<name>A0A7S3DFE5_9EUKA</name>
<dbReference type="GO" id="GO:0008333">
    <property type="term" value="P:endosome to lysosome transport"/>
    <property type="evidence" value="ECO:0007669"/>
    <property type="project" value="TreeGrafter"/>
</dbReference>
<keyword evidence="3 7" id="KW-0813">Transport</keyword>
<dbReference type="EMBL" id="HBIB01027976">
    <property type="protein sequence ID" value="CAE0255935.1"/>
    <property type="molecule type" value="Transcribed_RNA"/>
</dbReference>
<protein>
    <recommendedName>
        <fullName evidence="13">Tumor susceptibility gene 101 protein</fullName>
    </recommendedName>
</protein>
<feature type="coiled-coil region" evidence="8">
    <location>
        <begin position="167"/>
        <end position="239"/>
    </location>
</feature>
<evidence type="ECO:0000256" key="7">
    <source>
        <dbReference type="PROSITE-ProRule" id="PRU00644"/>
    </source>
</evidence>
<dbReference type="CDD" id="cd11685">
    <property type="entry name" value="UEV_TSG101-like"/>
    <property type="match status" value="1"/>
</dbReference>
<dbReference type="SUPFAM" id="SSF140111">
    <property type="entry name" value="Endosomal sorting complex assembly domain"/>
    <property type="match status" value="1"/>
</dbReference>
<evidence type="ECO:0000256" key="2">
    <source>
        <dbReference type="ARBA" id="ARBA00009594"/>
    </source>
</evidence>
<proteinExistence type="inferred from homology"/>
<dbReference type="PANTHER" id="PTHR23306:SF3">
    <property type="entry name" value="TUMOR SUPPRESSOR PROTEIN 101"/>
    <property type="match status" value="1"/>
</dbReference>
<comment type="subcellular location">
    <subcellularLocation>
        <location evidence="1">Endosome</location>
    </subcellularLocation>
</comment>
<gene>
    <name evidence="12" type="ORF">PBIL07802_LOCUS18189</name>
</gene>
<feature type="compositionally biased region" description="Low complexity" evidence="9">
    <location>
        <begin position="117"/>
        <end position="149"/>
    </location>
</feature>
<dbReference type="PROSITE" id="PS51322">
    <property type="entry name" value="UEV"/>
    <property type="match status" value="1"/>
</dbReference>
<feature type="compositionally biased region" description="Low complexity" evidence="9">
    <location>
        <begin position="98"/>
        <end position="109"/>
    </location>
</feature>
<evidence type="ECO:0000313" key="12">
    <source>
        <dbReference type="EMBL" id="CAE0255935.1"/>
    </source>
</evidence>
<keyword evidence="4" id="KW-0967">Endosome</keyword>
<dbReference type="Pfam" id="PF05743">
    <property type="entry name" value="UEV"/>
    <property type="match status" value="1"/>
</dbReference>
<keyword evidence="5 7" id="KW-0653">Protein transport</keyword>
<evidence type="ECO:0000256" key="8">
    <source>
        <dbReference type="SAM" id="Coils"/>
    </source>
</evidence>
<accession>A0A7S3DFE5</accession>
<evidence type="ECO:0000256" key="9">
    <source>
        <dbReference type="SAM" id="MobiDB-lite"/>
    </source>
</evidence>
<feature type="domain" description="SB" evidence="10">
    <location>
        <begin position="249"/>
        <end position="317"/>
    </location>
</feature>
<dbReference type="AlphaFoldDB" id="A0A7S3DFE5"/>
<dbReference type="SUPFAM" id="SSF54495">
    <property type="entry name" value="UBC-like"/>
    <property type="match status" value="1"/>
</dbReference>
<dbReference type="InterPro" id="IPR017916">
    <property type="entry name" value="SB_dom"/>
</dbReference>
<reference evidence="12" key="1">
    <citation type="submission" date="2021-01" db="EMBL/GenBank/DDBJ databases">
        <authorList>
            <person name="Corre E."/>
            <person name="Pelletier E."/>
            <person name="Niang G."/>
            <person name="Scheremetjew M."/>
            <person name="Finn R."/>
            <person name="Kale V."/>
            <person name="Holt S."/>
            <person name="Cochrane G."/>
            <person name="Meng A."/>
            <person name="Brown T."/>
            <person name="Cohen L."/>
        </authorList>
    </citation>
    <scope>NUCLEOTIDE SEQUENCE</scope>
    <source>
        <strain evidence="12">NIES-2562</strain>
    </source>
</reference>
<dbReference type="InterPro" id="IPR037202">
    <property type="entry name" value="ESCRT_assembly_dom"/>
</dbReference>
<keyword evidence="6 8" id="KW-0175">Coiled coil</keyword>
<dbReference type="PROSITE" id="PS51312">
    <property type="entry name" value="SB"/>
    <property type="match status" value="1"/>
</dbReference>